<keyword evidence="3" id="KW-0677">Repeat</keyword>
<dbReference type="PANTHER" id="PTHR13143:SF6">
    <property type="entry name" value="TETRATRICOPEPTIDE REPEAT PROTEIN 19, MITOCHONDRIAL"/>
    <property type="match status" value="1"/>
</dbReference>
<dbReference type="Pfam" id="PF13181">
    <property type="entry name" value="TPR_8"/>
    <property type="match status" value="1"/>
</dbReference>
<dbReference type="SMART" id="SM00028">
    <property type="entry name" value="TPR"/>
    <property type="match status" value="2"/>
</dbReference>
<keyword evidence="4 7" id="KW-0802">TPR repeat</keyword>
<dbReference type="InterPro" id="IPR011990">
    <property type="entry name" value="TPR-like_helical_dom_sf"/>
</dbReference>
<dbReference type="Proteomes" id="UP000494106">
    <property type="component" value="Unassembled WGS sequence"/>
</dbReference>
<dbReference type="SUPFAM" id="SSF48452">
    <property type="entry name" value="TPR-like"/>
    <property type="match status" value="1"/>
</dbReference>
<comment type="similarity">
    <text evidence="2">Belongs to the TTC19 family.</text>
</comment>
<accession>A0A8S0ZFI4</accession>
<keyword evidence="6" id="KW-0496">Mitochondrion</keyword>
<dbReference type="GO" id="GO:0005743">
    <property type="term" value="C:mitochondrial inner membrane"/>
    <property type="evidence" value="ECO:0007669"/>
    <property type="project" value="TreeGrafter"/>
</dbReference>
<reference evidence="8 9" key="1">
    <citation type="submission" date="2020-04" db="EMBL/GenBank/DDBJ databases">
        <authorList>
            <person name="Wallbank WR R."/>
            <person name="Pardo Diaz C."/>
            <person name="Kozak K."/>
            <person name="Martin S."/>
            <person name="Jiggins C."/>
            <person name="Moest M."/>
            <person name="Warren A I."/>
            <person name="Byers J.R.P. K."/>
            <person name="Montejo-Kovacevich G."/>
            <person name="Yen C E."/>
        </authorList>
    </citation>
    <scope>NUCLEOTIDE SEQUENCE [LARGE SCALE GENOMIC DNA]</scope>
</reference>
<comment type="subcellular location">
    <subcellularLocation>
        <location evidence="1">Mitochondrion</location>
    </subcellularLocation>
</comment>
<dbReference type="EMBL" id="CADEBC010000473">
    <property type="protein sequence ID" value="CAB3231627.1"/>
    <property type="molecule type" value="Genomic_DNA"/>
</dbReference>
<evidence type="ECO:0000256" key="4">
    <source>
        <dbReference type="ARBA" id="ARBA00022803"/>
    </source>
</evidence>
<dbReference type="Pfam" id="PF13424">
    <property type="entry name" value="TPR_12"/>
    <property type="match status" value="1"/>
</dbReference>
<dbReference type="InterPro" id="IPR040395">
    <property type="entry name" value="TTC19"/>
</dbReference>
<gene>
    <name evidence="8" type="ORF">APLA_LOCUS4498</name>
</gene>
<evidence type="ECO:0000256" key="3">
    <source>
        <dbReference type="ARBA" id="ARBA00022737"/>
    </source>
</evidence>
<evidence type="ECO:0000256" key="1">
    <source>
        <dbReference type="ARBA" id="ARBA00004173"/>
    </source>
</evidence>
<proteinExistence type="inferred from homology"/>
<organism evidence="8 9">
    <name type="scientific">Arctia plantaginis</name>
    <name type="common">Wood tiger moth</name>
    <name type="synonym">Phalaena plantaginis</name>
    <dbReference type="NCBI Taxonomy" id="874455"/>
    <lineage>
        <taxon>Eukaryota</taxon>
        <taxon>Metazoa</taxon>
        <taxon>Ecdysozoa</taxon>
        <taxon>Arthropoda</taxon>
        <taxon>Hexapoda</taxon>
        <taxon>Insecta</taxon>
        <taxon>Pterygota</taxon>
        <taxon>Neoptera</taxon>
        <taxon>Endopterygota</taxon>
        <taxon>Lepidoptera</taxon>
        <taxon>Glossata</taxon>
        <taxon>Ditrysia</taxon>
        <taxon>Noctuoidea</taxon>
        <taxon>Erebidae</taxon>
        <taxon>Arctiinae</taxon>
        <taxon>Arctia</taxon>
    </lineage>
</organism>
<name>A0A8S0ZFI4_ARCPL</name>
<feature type="repeat" description="TPR" evidence="7">
    <location>
        <begin position="429"/>
        <end position="462"/>
    </location>
</feature>
<evidence type="ECO:0000313" key="9">
    <source>
        <dbReference type="Proteomes" id="UP000494106"/>
    </source>
</evidence>
<evidence type="ECO:0000256" key="6">
    <source>
        <dbReference type="ARBA" id="ARBA00023128"/>
    </source>
</evidence>
<evidence type="ECO:0000256" key="7">
    <source>
        <dbReference type="PROSITE-ProRule" id="PRU00339"/>
    </source>
</evidence>
<dbReference type="PROSITE" id="PS50005">
    <property type="entry name" value="TPR"/>
    <property type="match status" value="1"/>
</dbReference>
<comment type="caution">
    <text evidence="8">The sequence shown here is derived from an EMBL/GenBank/DDBJ whole genome shotgun (WGS) entry which is preliminary data.</text>
</comment>
<keyword evidence="5" id="KW-0809">Transit peptide</keyword>
<evidence type="ECO:0000256" key="2">
    <source>
        <dbReference type="ARBA" id="ARBA00008219"/>
    </source>
</evidence>
<keyword evidence="9" id="KW-1185">Reference proteome</keyword>
<dbReference type="OrthoDB" id="5986190at2759"/>
<sequence length="521" mass="60489">MEAKQETLTSAIGERVLKVIKTELPKIITSILQTELAPLKSDLQEFRDSLNFLSEKHDDMKKTIETKEKISLKTTVSDLSDRLNNLDQYLLENNVEIHGVPEHHNENLPNHLQQCGKVVSYPLSEDDMVKCTRVAKLNKDSKLPRSTVVKFRNVRKRDEFYSAVHRFNKSNPKDRLVKYVGDCRRKETGSNIWTKMSHKYRSIWNRVSRIRSNFGSVVVPIKIKYNIPRHKLSPCLLSFSIFTWLGFKEKPSAEDDLIHTIKHCILFIQKEEHDKAEQLLHVALRQAQQIHHELGITYIYDVMANLALQKEHLDKAKQLFIAVAQRIMAAGAQEDDFRIVHISAKLARVSHLKKEYSTAQLGYEWCLEKLEKAFEENPSDDNKKLLALTEDWYGRLFIDCNRCEDGLKFMINSLNRVREIPEVEKEHLVTQLNDIGTVCDRLGKTEESIEYFKEAIEMAKDLDMEDLGTMYVNLGRVYMKKKLLDTARKYCGHAWKLAITSKNKEIKEEAELCLKEIKNSS</sequence>
<dbReference type="AlphaFoldDB" id="A0A8S0ZFI4"/>
<dbReference type="PANTHER" id="PTHR13143">
    <property type="entry name" value="TETRATRICOPEPTIDE REPEAT PROTEIN 19"/>
    <property type="match status" value="1"/>
</dbReference>
<dbReference type="GO" id="GO:0034551">
    <property type="term" value="P:mitochondrial respiratory chain complex III assembly"/>
    <property type="evidence" value="ECO:0007669"/>
    <property type="project" value="InterPro"/>
</dbReference>
<dbReference type="InterPro" id="IPR019734">
    <property type="entry name" value="TPR_rpt"/>
</dbReference>
<protein>
    <submittedName>
        <fullName evidence="8">Uncharacterized protein</fullName>
    </submittedName>
</protein>
<evidence type="ECO:0000256" key="5">
    <source>
        <dbReference type="ARBA" id="ARBA00022946"/>
    </source>
</evidence>
<dbReference type="Gene3D" id="1.25.40.10">
    <property type="entry name" value="Tetratricopeptide repeat domain"/>
    <property type="match status" value="1"/>
</dbReference>
<evidence type="ECO:0000313" key="8">
    <source>
        <dbReference type="EMBL" id="CAB3231627.1"/>
    </source>
</evidence>